<dbReference type="InterPro" id="IPR036266">
    <property type="entry name" value="SecA_Wing/Scaffold_sf"/>
</dbReference>
<evidence type="ECO:0000313" key="2">
    <source>
        <dbReference type="EMBL" id="RZH99228.1"/>
    </source>
</evidence>
<evidence type="ECO:0000259" key="1">
    <source>
        <dbReference type="Pfam" id="PF07516"/>
    </source>
</evidence>
<accession>A0A4Q7CKR7</accession>
<feature type="non-terminal residue" evidence="2">
    <location>
        <position position="1"/>
    </location>
</feature>
<dbReference type="Pfam" id="PF07516">
    <property type="entry name" value="SecA_SW"/>
    <property type="match status" value="1"/>
</dbReference>
<reference evidence="2 3" key="1">
    <citation type="submission" date="2018-11" db="EMBL/GenBank/DDBJ databases">
        <title>Genomic profiling of Staphylococcus species from a Poultry farm system in KwaZulu-Natal, South Africa.</title>
        <authorList>
            <person name="Amoako D.G."/>
            <person name="Somboro A.M."/>
            <person name="Abia A.L.K."/>
            <person name="Bester L.A."/>
            <person name="Essack S.Y."/>
        </authorList>
    </citation>
    <scope>NUCLEOTIDE SEQUENCE [LARGE SCALE GENOMIC DNA]</scope>
    <source>
        <strain evidence="2 3">SA11</strain>
    </source>
</reference>
<dbReference type="GO" id="GO:0016020">
    <property type="term" value="C:membrane"/>
    <property type="evidence" value="ECO:0007669"/>
    <property type="project" value="InterPro"/>
</dbReference>
<evidence type="ECO:0000313" key="3">
    <source>
        <dbReference type="Proteomes" id="UP000293854"/>
    </source>
</evidence>
<dbReference type="Proteomes" id="UP000293854">
    <property type="component" value="Unassembled WGS sequence"/>
</dbReference>
<dbReference type="Gene3D" id="1.10.3060.10">
    <property type="entry name" value="Helical scaffold and wing domains of SecA"/>
    <property type="match status" value="1"/>
</dbReference>
<proteinExistence type="predicted"/>
<sequence>DYTLFINFVEDVFLHEVDGKEDEIKGKVSEDIFDVVWAKVEKAYETQKANIQEQYKEFERIMLLCIIDGKWTDHNDTKG</sequence>
<dbReference type="AlphaFoldDB" id="A0A4Q7CKR7"/>
<gene>
    <name evidence="2" type="ORF">EIG99_13910</name>
</gene>
<dbReference type="GO" id="GO:0017038">
    <property type="term" value="P:protein import"/>
    <property type="evidence" value="ECO:0007669"/>
    <property type="project" value="InterPro"/>
</dbReference>
<dbReference type="SUPFAM" id="SSF81886">
    <property type="entry name" value="Helical scaffold and wing domains of SecA"/>
    <property type="match status" value="1"/>
</dbReference>
<feature type="domain" description="SecA Wing/Scaffold" evidence="1">
    <location>
        <begin position="12"/>
        <end position="74"/>
    </location>
</feature>
<dbReference type="EMBL" id="RQTE01000529">
    <property type="protein sequence ID" value="RZH99228.1"/>
    <property type="molecule type" value="Genomic_DNA"/>
</dbReference>
<dbReference type="InterPro" id="IPR011116">
    <property type="entry name" value="SecA_Wing/Scaffold"/>
</dbReference>
<comment type="caution">
    <text evidence="2">The sequence shown here is derived from an EMBL/GenBank/DDBJ whole genome shotgun (WGS) entry which is preliminary data.</text>
</comment>
<protein>
    <recommendedName>
        <fullName evidence="1">SecA Wing/Scaffold domain-containing protein</fullName>
    </recommendedName>
</protein>
<name>A0A4Q7CKR7_9STAP</name>
<organism evidence="2 3">
    <name type="scientific">Staphylococcus condimenti</name>
    <dbReference type="NCBI Taxonomy" id="70255"/>
    <lineage>
        <taxon>Bacteria</taxon>
        <taxon>Bacillati</taxon>
        <taxon>Bacillota</taxon>
        <taxon>Bacilli</taxon>
        <taxon>Bacillales</taxon>
        <taxon>Staphylococcaceae</taxon>
        <taxon>Staphylococcus</taxon>
    </lineage>
</organism>